<evidence type="ECO:0000259" key="4">
    <source>
        <dbReference type="Pfam" id="PF00015"/>
    </source>
</evidence>
<gene>
    <name evidence="5" type="ORF">SAMN04487954_112113</name>
</gene>
<dbReference type="STRING" id="376427.SAMN04487954_112113"/>
<evidence type="ECO:0000256" key="3">
    <source>
        <dbReference type="SAM" id="MobiDB-lite"/>
    </source>
</evidence>
<dbReference type="Gene3D" id="1.10.287.950">
    <property type="entry name" value="Methyl-accepting chemotaxis protein"/>
    <property type="match status" value="1"/>
</dbReference>
<evidence type="ECO:0000256" key="1">
    <source>
        <dbReference type="ARBA" id="ARBA00022481"/>
    </source>
</evidence>
<protein>
    <submittedName>
        <fullName evidence="5">Methyl-accepting chemotaxis protein (MCP) signalling domain-containing protein</fullName>
    </submittedName>
</protein>
<dbReference type="SUPFAM" id="SSF58104">
    <property type="entry name" value="Methyl-accepting chemotaxis protein (MCP) signaling domain"/>
    <property type="match status" value="1"/>
</dbReference>
<comment type="similarity">
    <text evidence="2">Belongs to the methyl-accepting chemotaxis (MCP) protein family.</text>
</comment>
<dbReference type="GO" id="GO:0004888">
    <property type="term" value="F:transmembrane signaling receptor activity"/>
    <property type="evidence" value="ECO:0007669"/>
    <property type="project" value="TreeGrafter"/>
</dbReference>
<dbReference type="OrthoDB" id="6532575at2"/>
<accession>A0A1G8ZTV9</accession>
<dbReference type="PANTHER" id="PTHR43531:SF14">
    <property type="entry name" value="METHYL-ACCEPTING CHEMOTAXIS PROTEIN I-RELATED"/>
    <property type="match status" value="1"/>
</dbReference>
<dbReference type="GO" id="GO:0006935">
    <property type="term" value="P:chemotaxis"/>
    <property type="evidence" value="ECO:0007669"/>
    <property type="project" value="TreeGrafter"/>
</dbReference>
<dbReference type="GO" id="GO:0005886">
    <property type="term" value="C:plasma membrane"/>
    <property type="evidence" value="ECO:0007669"/>
    <property type="project" value="TreeGrafter"/>
</dbReference>
<evidence type="ECO:0000313" key="5">
    <source>
        <dbReference type="EMBL" id="SDK18044.1"/>
    </source>
</evidence>
<reference evidence="5 6" key="1">
    <citation type="submission" date="2016-10" db="EMBL/GenBank/DDBJ databases">
        <authorList>
            <person name="de Groot N.N."/>
        </authorList>
    </citation>
    <scope>NUCLEOTIDE SEQUENCE [LARGE SCALE GENOMIC DNA]</scope>
    <source>
        <strain evidence="5 6">CGMCC 1.6133</strain>
    </source>
</reference>
<feature type="domain" description="Methyl-accepting transducer" evidence="4">
    <location>
        <begin position="1"/>
        <end position="43"/>
    </location>
</feature>
<dbReference type="InterPro" id="IPR004089">
    <property type="entry name" value="MCPsignal_dom"/>
</dbReference>
<dbReference type="EMBL" id="FNES01000012">
    <property type="protein sequence ID" value="SDK18044.1"/>
    <property type="molecule type" value="Genomic_DNA"/>
</dbReference>
<dbReference type="Pfam" id="PF00015">
    <property type="entry name" value="MCPsignal"/>
    <property type="match status" value="1"/>
</dbReference>
<dbReference type="GO" id="GO:0007165">
    <property type="term" value="P:signal transduction"/>
    <property type="evidence" value="ECO:0007669"/>
    <property type="project" value="InterPro"/>
</dbReference>
<sequence>MDEVVAAVRRVTDIMDEISAASQEQSEGIEQVSQAVGQMDQVTQQNASLVQEASAAAASLEEQAGRLEQVVAVFRLSGGASSLPAAETPRTALPSTQPHGDGKKTPPHQSAHRKAVTVEEWEEF</sequence>
<dbReference type="InterPro" id="IPR051310">
    <property type="entry name" value="MCP_chemotaxis"/>
</dbReference>
<organism evidence="5 6">
    <name type="scientific">Billgrantia gudaonensis</name>
    <dbReference type="NCBI Taxonomy" id="376427"/>
    <lineage>
        <taxon>Bacteria</taxon>
        <taxon>Pseudomonadati</taxon>
        <taxon>Pseudomonadota</taxon>
        <taxon>Gammaproteobacteria</taxon>
        <taxon>Oceanospirillales</taxon>
        <taxon>Halomonadaceae</taxon>
        <taxon>Billgrantia</taxon>
    </lineage>
</organism>
<evidence type="ECO:0000256" key="2">
    <source>
        <dbReference type="ARBA" id="ARBA00029447"/>
    </source>
</evidence>
<keyword evidence="1" id="KW-0488">Methylation</keyword>
<keyword evidence="6" id="KW-1185">Reference proteome</keyword>
<evidence type="ECO:0000313" key="6">
    <source>
        <dbReference type="Proteomes" id="UP000198525"/>
    </source>
</evidence>
<proteinExistence type="inferred from homology"/>
<dbReference type="Proteomes" id="UP000198525">
    <property type="component" value="Unassembled WGS sequence"/>
</dbReference>
<dbReference type="AlphaFoldDB" id="A0A1G8ZTV9"/>
<dbReference type="PANTHER" id="PTHR43531">
    <property type="entry name" value="PROTEIN ICFG"/>
    <property type="match status" value="1"/>
</dbReference>
<feature type="region of interest" description="Disordered" evidence="3">
    <location>
        <begin position="81"/>
        <end position="124"/>
    </location>
</feature>
<name>A0A1G8ZTV9_9GAMM</name>